<evidence type="ECO:0000256" key="2">
    <source>
        <dbReference type="ARBA" id="ARBA00008912"/>
    </source>
</evidence>
<evidence type="ECO:0000256" key="4">
    <source>
        <dbReference type="PIRNR" id="PIRNR000779"/>
    </source>
</evidence>
<gene>
    <name evidence="5" type="ORF">LAMO00422_LOCUS10774</name>
</gene>
<dbReference type="Pfam" id="PF03870">
    <property type="entry name" value="RNA_pol_Rpb8"/>
    <property type="match status" value="1"/>
</dbReference>
<dbReference type="SUPFAM" id="SSF50249">
    <property type="entry name" value="Nucleic acid-binding proteins"/>
    <property type="match status" value="1"/>
</dbReference>
<dbReference type="PANTHER" id="PTHR10917:SF0">
    <property type="entry name" value="DNA-DIRECTED RNA POLYMERASES I, II, AND III SUBUNIT RPABC3"/>
    <property type="match status" value="1"/>
</dbReference>
<dbReference type="GO" id="GO:0003899">
    <property type="term" value="F:DNA-directed RNA polymerase activity"/>
    <property type="evidence" value="ECO:0007669"/>
    <property type="project" value="UniProtKB-UniRule"/>
</dbReference>
<accession>A0A7S0DDW5</accession>
<dbReference type="GO" id="GO:0005666">
    <property type="term" value="C:RNA polymerase III complex"/>
    <property type="evidence" value="ECO:0007669"/>
    <property type="project" value="TreeGrafter"/>
</dbReference>
<organism evidence="5">
    <name type="scientific">Amorphochlora amoebiformis</name>
    <dbReference type="NCBI Taxonomy" id="1561963"/>
    <lineage>
        <taxon>Eukaryota</taxon>
        <taxon>Sar</taxon>
        <taxon>Rhizaria</taxon>
        <taxon>Cercozoa</taxon>
        <taxon>Chlorarachniophyceae</taxon>
        <taxon>Amorphochlora</taxon>
    </lineage>
</organism>
<sequence>MASSSPHIFEDKFEVIQVDPDGKKFEKVSRIVCHGESYEMELVLDVHFGLFKCKVGEKINFALTSTIDPSGQKEDNTYDQRERKTLMDGYDYVMHGRVFQIDEDKKTTDSIIYASFGGLMMSLKGNSRNFTQLEPDMRVYAMAKKVASSMEEEE</sequence>
<dbReference type="GO" id="GO:0005736">
    <property type="term" value="C:RNA polymerase I complex"/>
    <property type="evidence" value="ECO:0007669"/>
    <property type="project" value="TreeGrafter"/>
</dbReference>
<dbReference type="EMBL" id="HBEM01015614">
    <property type="protein sequence ID" value="CAD8451045.1"/>
    <property type="molecule type" value="Transcribed_RNA"/>
</dbReference>
<comment type="similarity">
    <text evidence="2 4">Belongs to the eukaryotic RPB8 RNA polymerase subunit family.</text>
</comment>
<evidence type="ECO:0000256" key="3">
    <source>
        <dbReference type="ARBA" id="ARBA00023242"/>
    </source>
</evidence>
<dbReference type="Gene3D" id="2.40.50.140">
    <property type="entry name" value="Nucleic acid-binding proteins"/>
    <property type="match status" value="1"/>
</dbReference>
<proteinExistence type="inferred from homology"/>
<dbReference type="InterPro" id="IPR005570">
    <property type="entry name" value="RPABC3"/>
</dbReference>
<dbReference type="InterPro" id="IPR012340">
    <property type="entry name" value="NA-bd_OB-fold"/>
</dbReference>
<dbReference type="PANTHER" id="PTHR10917">
    <property type="entry name" value="DNA-DIRECTED RNA POLYMERASES I, II, AND III SUBUNIT RPABC3"/>
    <property type="match status" value="1"/>
</dbReference>
<evidence type="ECO:0000313" key="5">
    <source>
        <dbReference type="EMBL" id="CAD8451045.1"/>
    </source>
</evidence>
<dbReference type="SMART" id="SM00658">
    <property type="entry name" value="RPOL8c"/>
    <property type="match status" value="1"/>
</dbReference>
<dbReference type="PIRSF" id="PIRSF000779">
    <property type="entry name" value="RNA_pol_Rpb8"/>
    <property type="match status" value="1"/>
</dbReference>
<keyword evidence="3 4" id="KW-0539">Nucleus</keyword>
<evidence type="ECO:0000256" key="1">
    <source>
        <dbReference type="ARBA" id="ARBA00004123"/>
    </source>
</evidence>
<comment type="function">
    <text evidence="4">DNA-dependent RNA polymerase catalyzes the transcription of DNA into RNA using the four ribonucleoside triphosphates as substrates. Common component of RNA polymerases I, II and III which synthesize ribosomal RNA precursors, mRNA precursors and many functional non-coding RNAs, and small RNAs, such as 5S rRNA and tRNAs, respectively.</text>
</comment>
<dbReference type="AlphaFoldDB" id="A0A7S0DDW5"/>
<name>A0A7S0DDW5_9EUKA</name>
<comment type="subcellular location">
    <subcellularLocation>
        <location evidence="1">Nucleus</location>
    </subcellularLocation>
</comment>
<dbReference type="GO" id="GO:0006351">
    <property type="term" value="P:DNA-templated transcription"/>
    <property type="evidence" value="ECO:0007669"/>
    <property type="project" value="UniProtKB-UniRule"/>
</dbReference>
<protein>
    <recommendedName>
        <fullName evidence="4">DNA-directed RNA polymerases I, II, and III subunit RPABC3</fullName>
    </recommendedName>
</protein>
<dbReference type="GO" id="GO:0005665">
    <property type="term" value="C:RNA polymerase II, core complex"/>
    <property type="evidence" value="ECO:0007669"/>
    <property type="project" value="UniProtKB-UniRule"/>
</dbReference>
<reference evidence="5" key="1">
    <citation type="submission" date="2021-01" db="EMBL/GenBank/DDBJ databases">
        <authorList>
            <person name="Corre E."/>
            <person name="Pelletier E."/>
            <person name="Niang G."/>
            <person name="Scheremetjew M."/>
            <person name="Finn R."/>
            <person name="Kale V."/>
            <person name="Holt S."/>
            <person name="Cochrane G."/>
            <person name="Meng A."/>
            <person name="Brown T."/>
            <person name="Cohen L."/>
        </authorList>
    </citation>
    <scope>NUCLEOTIDE SEQUENCE</scope>
    <source>
        <strain evidence="5">CCMP2058</strain>
    </source>
</reference>